<keyword evidence="2" id="KW-1185">Reference proteome</keyword>
<proteinExistence type="predicted"/>
<protein>
    <submittedName>
        <fullName evidence="1">Uncharacterized protein</fullName>
    </submittedName>
</protein>
<organism evidence="1 2">
    <name type="scientific">Eretmocerus hayati</name>
    <dbReference type="NCBI Taxonomy" id="131215"/>
    <lineage>
        <taxon>Eukaryota</taxon>
        <taxon>Metazoa</taxon>
        <taxon>Ecdysozoa</taxon>
        <taxon>Arthropoda</taxon>
        <taxon>Hexapoda</taxon>
        <taxon>Insecta</taxon>
        <taxon>Pterygota</taxon>
        <taxon>Neoptera</taxon>
        <taxon>Endopterygota</taxon>
        <taxon>Hymenoptera</taxon>
        <taxon>Apocrita</taxon>
        <taxon>Proctotrupomorpha</taxon>
        <taxon>Chalcidoidea</taxon>
        <taxon>Aphelinidae</taxon>
        <taxon>Aphelininae</taxon>
        <taxon>Eretmocerus</taxon>
    </lineage>
</organism>
<dbReference type="EMBL" id="CM056744">
    <property type="protein sequence ID" value="KAJ8666915.1"/>
    <property type="molecule type" value="Genomic_DNA"/>
</dbReference>
<comment type="caution">
    <text evidence="1">The sequence shown here is derived from an EMBL/GenBank/DDBJ whole genome shotgun (WGS) entry which is preliminary data.</text>
</comment>
<evidence type="ECO:0000313" key="1">
    <source>
        <dbReference type="EMBL" id="KAJ8666915.1"/>
    </source>
</evidence>
<sequence>MDSKVFFFTSVITVWSIFGSTTDGLFGEEYPHGDLGIKHKCAGDCLVLRDRIISQIDDTVNPCDDIHSYMCRNKDYDRTKRKVDVPKMLNQIKDILASPIEMNAFHSLNIERRLYMSCLRLGDEYHQEQEELAFETLYRQIRDYLKYDDNWHDLDDRLNSLGFGHSFFDIRVADDYEGRGKIIVLQPPKVSRLWNLVQRTQNVVNLIYHQQNRTKDKGKVNDINDLYGTVKKNLEGPIQKFFKDLLQIRVINTQKYTEKLKNARMTIHNLDTFYTQLSEFAGFSKIEWDRIIQRTFRRVGVMVVDTDHLVIVNRPYFTELAKLLKVTSNHVIVSAMWAKIITESLAYINWEQTKSLESIINKSTYCLMETKLYGASHKLMYQYVNEDSNTVTIFREMEEILANVLQVMSLEISRSFILSHPERKYLQNKVRSITKDVFDKVFDSNPYFYAEFNFTDSYFFNIIKYRQLNRDQELRSLRDTTYQRPFSIAELIEPRNRFIFNVLFDNARYLSADSPSIMNYGSYGVKIAGFLYSLMYENPFKDEGSYEHTSDYRFSHPEYPSDYTACFQNFSYTHEQITGAITDVFGLRIAYRAMTAISSTKKFESSFHVTSLDHALTEDQVFIMTFARSCCNVNSRALQRIVSRSGLMANFFCAITDQISELQCNFGFFRTLDRLFLVQV</sequence>
<accession>A0ACC2NBB8</accession>
<dbReference type="Proteomes" id="UP001239111">
    <property type="component" value="Chromosome 4"/>
</dbReference>
<evidence type="ECO:0000313" key="2">
    <source>
        <dbReference type="Proteomes" id="UP001239111"/>
    </source>
</evidence>
<reference evidence="1" key="1">
    <citation type="submission" date="2023-04" db="EMBL/GenBank/DDBJ databases">
        <title>A chromosome-level genome assembly of the parasitoid wasp Eretmocerus hayati.</title>
        <authorList>
            <person name="Zhong Y."/>
            <person name="Liu S."/>
            <person name="Liu Y."/>
        </authorList>
    </citation>
    <scope>NUCLEOTIDE SEQUENCE</scope>
    <source>
        <strain evidence="1">ZJU_SS_LIU_2023</strain>
    </source>
</reference>
<name>A0ACC2NBB8_9HYME</name>
<gene>
    <name evidence="1" type="ORF">QAD02_008577</name>
</gene>